<evidence type="ECO:0000256" key="4">
    <source>
        <dbReference type="ARBA" id="ARBA00022679"/>
    </source>
</evidence>
<dbReference type="UniPathway" id="UPA00223"/>
<dbReference type="Gene3D" id="1.10.230.10">
    <property type="entry name" value="Cytochrome P450-Terp, domain 2"/>
    <property type="match status" value="1"/>
</dbReference>
<dbReference type="Gene3D" id="1.10.580.10">
    <property type="entry name" value="Citrate Synthase, domain 1"/>
    <property type="match status" value="1"/>
</dbReference>
<dbReference type="PANTHER" id="PTHR11739">
    <property type="entry name" value="CITRATE SYNTHASE"/>
    <property type="match status" value="1"/>
</dbReference>
<sequence>MKVYAGLAGIPVVKSSISYIDGQKGILEYRGIPIYELVQNSNFLEVSYLLVFGKLPKQTEYDQFLCDVKNNLNVDSSIINFLKDIPKDTHPMKVLQSIIPILSAFDENKDVLDEKHHYSALVRLLGQTPTVLAAWKRISEGKEIVEPDFRLSYGENFLYMLRGEKPEKAEGEIFDKCLILHAEHTINASTFTAIVVVSTLADFYSCVSSAVGSLSGRLHGGANERVYHMLSHIEKIEDIPKIIDEKLSRKERIMGFGHRVYKTYDPRALIIKELLEKLIKIKGDNIPLYQKAKEFEKVALERLKEKKIYPNIDFYSGVLYSLLGIPPEFYTPVFAMARISGWIAHCKEYLKENKLFRPTQIYDGGHNIHYIPPEKRE</sequence>
<dbReference type="NCBIfam" id="TIGR01800">
    <property type="entry name" value="cit_synth_II"/>
    <property type="match status" value="1"/>
</dbReference>
<evidence type="ECO:0000313" key="10">
    <source>
        <dbReference type="Proteomes" id="UP000219036"/>
    </source>
</evidence>
<organism evidence="9 10">
    <name type="scientific">Persephonella hydrogeniphila</name>
    <dbReference type="NCBI Taxonomy" id="198703"/>
    <lineage>
        <taxon>Bacteria</taxon>
        <taxon>Pseudomonadati</taxon>
        <taxon>Aquificota</taxon>
        <taxon>Aquificia</taxon>
        <taxon>Aquificales</taxon>
        <taxon>Hydrogenothermaceae</taxon>
        <taxon>Persephonella</taxon>
    </lineage>
</organism>
<dbReference type="InterPro" id="IPR019810">
    <property type="entry name" value="Citrate_synthase_AS"/>
</dbReference>
<dbReference type="GO" id="GO:0005975">
    <property type="term" value="P:carbohydrate metabolic process"/>
    <property type="evidence" value="ECO:0007669"/>
    <property type="project" value="TreeGrafter"/>
</dbReference>
<dbReference type="InterPro" id="IPR024176">
    <property type="entry name" value="Citrate_synthase_bac-typ"/>
</dbReference>
<dbReference type="InterPro" id="IPR016142">
    <property type="entry name" value="Citrate_synth-like_lrg_a-sub"/>
</dbReference>
<evidence type="ECO:0000313" key="9">
    <source>
        <dbReference type="EMBL" id="SNZ07857.1"/>
    </source>
</evidence>
<dbReference type="InterPro" id="IPR036969">
    <property type="entry name" value="Citrate_synthase_sf"/>
</dbReference>
<dbReference type="PRINTS" id="PR00143">
    <property type="entry name" value="CITRTSNTHASE"/>
</dbReference>
<proteinExistence type="inferred from homology"/>
<keyword evidence="3" id="KW-0816">Tricarboxylic acid cycle</keyword>
<dbReference type="SUPFAM" id="SSF48256">
    <property type="entry name" value="Citrate synthase"/>
    <property type="match status" value="1"/>
</dbReference>
<dbReference type="InterPro" id="IPR011278">
    <property type="entry name" value="2-MeCitrate/Citrate_synth_II"/>
</dbReference>
<keyword evidence="4 6" id="KW-0808">Transferase</keyword>
<dbReference type="Proteomes" id="UP000219036">
    <property type="component" value="Unassembled WGS sequence"/>
</dbReference>
<evidence type="ECO:0000256" key="5">
    <source>
        <dbReference type="ARBA" id="ARBA00049288"/>
    </source>
</evidence>
<dbReference type="EMBL" id="OBEI01000003">
    <property type="protein sequence ID" value="SNZ07857.1"/>
    <property type="molecule type" value="Genomic_DNA"/>
</dbReference>
<dbReference type="GO" id="GO:0005829">
    <property type="term" value="C:cytosol"/>
    <property type="evidence" value="ECO:0007669"/>
    <property type="project" value="TreeGrafter"/>
</dbReference>
<feature type="active site" evidence="7">
    <location>
        <position position="258"/>
    </location>
</feature>
<feature type="active site" evidence="7">
    <location>
        <position position="313"/>
    </location>
</feature>
<evidence type="ECO:0000256" key="6">
    <source>
        <dbReference type="PIRNR" id="PIRNR001369"/>
    </source>
</evidence>
<comment type="pathway">
    <text evidence="1">Carbohydrate metabolism; tricarboxylic acid cycle; isocitrate from oxaloacetate: step 1/2.</text>
</comment>
<dbReference type="InterPro" id="IPR016143">
    <property type="entry name" value="Citrate_synth-like_sm_a-sub"/>
</dbReference>
<reference evidence="10" key="1">
    <citation type="submission" date="2017-09" db="EMBL/GenBank/DDBJ databases">
        <authorList>
            <person name="Varghese N."/>
            <person name="Submissions S."/>
        </authorList>
    </citation>
    <scope>NUCLEOTIDE SEQUENCE [LARGE SCALE GENOMIC DNA]</scope>
    <source>
        <strain evidence="10">DSM 15103</strain>
    </source>
</reference>
<dbReference type="GO" id="GO:0036440">
    <property type="term" value="F:citrate synthase activity"/>
    <property type="evidence" value="ECO:0007669"/>
    <property type="project" value="UniProtKB-EC"/>
</dbReference>
<accession>A0A285NFW1</accession>
<dbReference type="OrthoDB" id="9800864at2"/>
<dbReference type="GO" id="GO:0006099">
    <property type="term" value="P:tricarboxylic acid cycle"/>
    <property type="evidence" value="ECO:0007669"/>
    <property type="project" value="UniProtKB-UniPathway"/>
</dbReference>
<dbReference type="RefSeq" id="WP_097000230.1">
    <property type="nucleotide sequence ID" value="NZ_OBEI01000003.1"/>
</dbReference>
<evidence type="ECO:0000256" key="2">
    <source>
        <dbReference type="ARBA" id="ARBA00010566"/>
    </source>
</evidence>
<dbReference type="AlphaFoldDB" id="A0A285NFW1"/>
<evidence type="ECO:0000256" key="3">
    <source>
        <dbReference type="ARBA" id="ARBA00022532"/>
    </source>
</evidence>
<evidence type="ECO:0000256" key="7">
    <source>
        <dbReference type="PIRSR" id="PIRSR001369-1"/>
    </source>
</evidence>
<dbReference type="Pfam" id="PF00285">
    <property type="entry name" value="Citrate_synt"/>
    <property type="match status" value="1"/>
</dbReference>
<dbReference type="PANTHER" id="PTHR11739:SF4">
    <property type="entry name" value="CITRATE SYNTHASE, PEROXISOMAL"/>
    <property type="match status" value="1"/>
</dbReference>
<evidence type="ECO:0000256" key="1">
    <source>
        <dbReference type="ARBA" id="ARBA00004751"/>
    </source>
</evidence>
<protein>
    <recommendedName>
        <fullName evidence="6">Citrate synthase</fullName>
    </recommendedName>
</protein>
<gene>
    <name evidence="9" type="ORF">SAMN06265182_1057</name>
</gene>
<name>A0A285NFW1_9AQUI</name>
<dbReference type="PIRSF" id="PIRSF001369">
    <property type="entry name" value="Citrate_synth"/>
    <property type="match status" value="1"/>
</dbReference>
<evidence type="ECO:0000256" key="8">
    <source>
        <dbReference type="RuleBase" id="RU003406"/>
    </source>
</evidence>
<dbReference type="InterPro" id="IPR002020">
    <property type="entry name" value="Citrate_synthase"/>
</dbReference>
<comment type="catalytic activity">
    <reaction evidence="5">
        <text>oxaloacetate + acetyl-CoA + H2O = citrate + CoA + H(+)</text>
        <dbReference type="Rhea" id="RHEA:16845"/>
        <dbReference type="ChEBI" id="CHEBI:15377"/>
        <dbReference type="ChEBI" id="CHEBI:15378"/>
        <dbReference type="ChEBI" id="CHEBI:16452"/>
        <dbReference type="ChEBI" id="CHEBI:16947"/>
        <dbReference type="ChEBI" id="CHEBI:57287"/>
        <dbReference type="ChEBI" id="CHEBI:57288"/>
        <dbReference type="EC" id="2.3.3.16"/>
    </reaction>
</comment>
<keyword evidence="10" id="KW-1185">Reference proteome</keyword>
<comment type="similarity">
    <text evidence="2 6 8">Belongs to the citrate synthase family.</text>
</comment>
<dbReference type="PROSITE" id="PS00480">
    <property type="entry name" value="CITRATE_SYNTHASE"/>
    <property type="match status" value="1"/>
</dbReference>